<comment type="subcellular location">
    <subcellularLocation>
        <location evidence="2">Membrane</location>
        <topology evidence="2">Single-pass membrane protein</topology>
    </subcellularLocation>
</comment>
<dbReference type="GO" id="GO:0016020">
    <property type="term" value="C:membrane"/>
    <property type="evidence" value="ECO:0007669"/>
    <property type="project" value="UniProtKB-SubCell"/>
</dbReference>
<accession>A0A2I4FIL9</accession>
<keyword evidence="10" id="KW-0862">Zinc</keyword>
<keyword evidence="7" id="KW-0479">Metal-binding</keyword>
<evidence type="ECO:0000256" key="5">
    <source>
        <dbReference type="ARBA" id="ARBA00022679"/>
    </source>
</evidence>
<evidence type="ECO:0000256" key="10">
    <source>
        <dbReference type="ARBA" id="ARBA00022833"/>
    </source>
</evidence>
<dbReference type="KEGG" id="jre:108999158"/>
<evidence type="ECO:0000256" key="2">
    <source>
        <dbReference type="ARBA" id="ARBA00004167"/>
    </source>
</evidence>
<keyword evidence="8" id="KW-0863">Zinc-finger</keyword>
<evidence type="ECO:0000256" key="11">
    <source>
        <dbReference type="ARBA" id="ARBA00022989"/>
    </source>
</evidence>
<protein>
    <recommendedName>
        <fullName evidence="4">RING-type E3 ubiquitin transferase</fullName>
        <ecNumber evidence="4">2.3.2.27</ecNumber>
    </recommendedName>
</protein>
<comment type="similarity">
    <text evidence="13">Belongs to the RING-type zinc finger family. ATL subfamily.</text>
</comment>
<dbReference type="AlphaFoldDB" id="A0A2I4FIL9"/>
<keyword evidence="5" id="KW-0808">Transferase</keyword>
<dbReference type="GO" id="GO:0008270">
    <property type="term" value="F:zinc ion binding"/>
    <property type="evidence" value="ECO:0007669"/>
    <property type="project" value="UniProtKB-KW"/>
</dbReference>
<dbReference type="PANTHER" id="PTHR45768:SF13">
    <property type="entry name" value="TRANSCRIPTION FACTOR C2H2 FAMILY-RELATED"/>
    <property type="match status" value="1"/>
</dbReference>
<dbReference type="Proteomes" id="UP000235220">
    <property type="component" value="Chromosome 2"/>
</dbReference>
<dbReference type="SMART" id="SM00184">
    <property type="entry name" value="RING"/>
    <property type="match status" value="1"/>
</dbReference>
<sequence length="134" mass="15146">MEIFISVMLLFAGIAVLIVIHVCIAGRVHRRRNNQGDHDHNHTMVTISTEKKTMSNDDLKRLPCFEYKVAEKGNTSSVDCAVCLENFKMGDKCRLLPNCRHSFHVQCIDSWVLKTPVCPICRTCANPTSQDEVV</sequence>
<dbReference type="OrthoDB" id="8062037at2759"/>
<evidence type="ECO:0000256" key="7">
    <source>
        <dbReference type="ARBA" id="ARBA00022723"/>
    </source>
</evidence>
<dbReference type="InterPro" id="IPR013083">
    <property type="entry name" value="Znf_RING/FYVE/PHD"/>
</dbReference>
<evidence type="ECO:0000256" key="8">
    <source>
        <dbReference type="ARBA" id="ARBA00022771"/>
    </source>
</evidence>
<dbReference type="PANTHER" id="PTHR45768">
    <property type="entry name" value="E3 UBIQUITIN-PROTEIN LIGASE RNF13-LIKE"/>
    <property type="match status" value="1"/>
</dbReference>
<dbReference type="Gene3D" id="3.30.40.10">
    <property type="entry name" value="Zinc/RING finger domain, C3HC4 (zinc finger)"/>
    <property type="match status" value="1"/>
</dbReference>
<gene>
    <name evidence="15" type="primary">LOC108999158</name>
</gene>
<dbReference type="EC" id="2.3.2.27" evidence="4"/>
<keyword evidence="11" id="KW-1133">Transmembrane helix</keyword>
<dbReference type="GeneID" id="108999158"/>
<evidence type="ECO:0000256" key="4">
    <source>
        <dbReference type="ARBA" id="ARBA00012483"/>
    </source>
</evidence>
<name>A0A2I4FIL9_JUGRE</name>
<comment type="catalytic activity">
    <reaction evidence="1">
        <text>S-ubiquitinyl-[E2 ubiquitin-conjugating enzyme]-L-cysteine + [acceptor protein]-L-lysine = [E2 ubiquitin-conjugating enzyme]-L-cysteine + N(6)-ubiquitinyl-[acceptor protein]-L-lysine.</text>
        <dbReference type="EC" id="2.3.2.27"/>
    </reaction>
</comment>
<dbReference type="RefSeq" id="XP_018831498.1">
    <property type="nucleotide sequence ID" value="XM_018975953.2"/>
</dbReference>
<evidence type="ECO:0000313" key="15">
    <source>
        <dbReference type="RefSeq" id="XP_018831498.1"/>
    </source>
</evidence>
<dbReference type="SUPFAM" id="SSF57850">
    <property type="entry name" value="RING/U-box"/>
    <property type="match status" value="1"/>
</dbReference>
<keyword evidence="12" id="KW-0472">Membrane</keyword>
<dbReference type="Pfam" id="PF13639">
    <property type="entry name" value="zf-RING_2"/>
    <property type="match status" value="1"/>
</dbReference>
<evidence type="ECO:0000256" key="13">
    <source>
        <dbReference type="ARBA" id="ARBA00024209"/>
    </source>
</evidence>
<evidence type="ECO:0000256" key="9">
    <source>
        <dbReference type="ARBA" id="ARBA00022786"/>
    </source>
</evidence>
<organism evidence="14 15">
    <name type="scientific">Juglans regia</name>
    <name type="common">English walnut</name>
    <dbReference type="NCBI Taxonomy" id="51240"/>
    <lineage>
        <taxon>Eukaryota</taxon>
        <taxon>Viridiplantae</taxon>
        <taxon>Streptophyta</taxon>
        <taxon>Embryophyta</taxon>
        <taxon>Tracheophyta</taxon>
        <taxon>Spermatophyta</taxon>
        <taxon>Magnoliopsida</taxon>
        <taxon>eudicotyledons</taxon>
        <taxon>Gunneridae</taxon>
        <taxon>Pentapetalae</taxon>
        <taxon>rosids</taxon>
        <taxon>fabids</taxon>
        <taxon>Fagales</taxon>
        <taxon>Juglandaceae</taxon>
        <taxon>Juglans</taxon>
    </lineage>
</organism>
<dbReference type="PROSITE" id="PS50089">
    <property type="entry name" value="ZF_RING_2"/>
    <property type="match status" value="1"/>
</dbReference>
<keyword evidence="6" id="KW-0812">Transmembrane</keyword>
<proteinExistence type="inferred from homology"/>
<evidence type="ECO:0000256" key="3">
    <source>
        <dbReference type="ARBA" id="ARBA00004906"/>
    </source>
</evidence>
<dbReference type="InterPro" id="IPR001841">
    <property type="entry name" value="Znf_RING"/>
</dbReference>
<dbReference type="Gramene" id="Jr02_03700_p1">
    <property type="protein sequence ID" value="cds.Jr02_03700_p1"/>
    <property type="gene ID" value="Jr02_03700"/>
</dbReference>
<evidence type="ECO:0000256" key="6">
    <source>
        <dbReference type="ARBA" id="ARBA00022692"/>
    </source>
</evidence>
<keyword evidence="9" id="KW-0833">Ubl conjugation pathway</keyword>
<comment type="pathway">
    <text evidence="3">Protein modification; protein ubiquitination.</text>
</comment>
<evidence type="ECO:0000313" key="14">
    <source>
        <dbReference type="Proteomes" id="UP000235220"/>
    </source>
</evidence>
<reference evidence="15" key="1">
    <citation type="submission" date="2025-08" db="UniProtKB">
        <authorList>
            <consortium name="RefSeq"/>
        </authorList>
    </citation>
    <scope>IDENTIFICATION</scope>
    <source>
        <tissue evidence="15">Leaves</tissue>
    </source>
</reference>
<dbReference type="GO" id="GO:0061630">
    <property type="term" value="F:ubiquitin protein ligase activity"/>
    <property type="evidence" value="ECO:0007669"/>
    <property type="project" value="UniProtKB-EC"/>
</dbReference>
<evidence type="ECO:0000256" key="1">
    <source>
        <dbReference type="ARBA" id="ARBA00000900"/>
    </source>
</evidence>
<keyword evidence="14" id="KW-1185">Reference proteome</keyword>
<dbReference type="FunFam" id="3.30.40.10:FF:000982">
    <property type="entry name" value="RING-H2 finger protein ATL2K"/>
    <property type="match status" value="1"/>
</dbReference>
<evidence type="ECO:0000256" key="12">
    <source>
        <dbReference type="ARBA" id="ARBA00023136"/>
    </source>
</evidence>